<comment type="cofactor">
    <cofactor evidence="1">
        <name>[4Fe-4S] cluster</name>
        <dbReference type="ChEBI" id="CHEBI:49883"/>
    </cofactor>
</comment>
<comment type="function">
    <text evidence="9">Catalyzes the isomerization of citrate to isocitrate via cis-aconitate.</text>
</comment>
<dbReference type="Proteomes" id="UP000460715">
    <property type="component" value="Unassembled WGS sequence"/>
</dbReference>
<keyword evidence="6 9" id="KW-0408">Iron</keyword>
<accession>A0A845B9Q3</accession>
<dbReference type="Pfam" id="PF00330">
    <property type="entry name" value="Aconitase"/>
    <property type="match status" value="1"/>
</dbReference>
<dbReference type="InterPro" id="IPR000573">
    <property type="entry name" value="AconitaseA/IPMdHydase_ssu_swvl"/>
</dbReference>
<comment type="catalytic activity">
    <reaction evidence="8 9">
        <text>citrate = D-threo-isocitrate</text>
        <dbReference type="Rhea" id="RHEA:10336"/>
        <dbReference type="ChEBI" id="CHEBI:15562"/>
        <dbReference type="ChEBI" id="CHEBI:16947"/>
        <dbReference type="EC" id="4.2.1.3"/>
    </reaction>
</comment>
<dbReference type="SUPFAM" id="SSF53732">
    <property type="entry name" value="Aconitase iron-sulfur domain"/>
    <property type="match status" value="1"/>
</dbReference>
<dbReference type="SUPFAM" id="SSF52016">
    <property type="entry name" value="LeuD/IlvD-like"/>
    <property type="match status" value="1"/>
</dbReference>
<dbReference type="NCBIfam" id="NF006757">
    <property type="entry name" value="PRK09277.1"/>
    <property type="match status" value="1"/>
</dbReference>
<comment type="caution">
    <text evidence="12">The sequence shown here is derived from an EMBL/GenBank/DDBJ whole genome shotgun (WGS) entry which is preliminary data.</text>
</comment>
<evidence type="ECO:0000256" key="4">
    <source>
        <dbReference type="ARBA" id="ARBA00022485"/>
    </source>
</evidence>
<dbReference type="OrthoDB" id="9764318at2"/>
<keyword evidence="9 12" id="KW-0456">Lyase</keyword>
<dbReference type="PROSITE" id="PS00450">
    <property type="entry name" value="ACONITASE_1"/>
    <property type="match status" value="1"/>
</dbReference>
<dbReference type="AlphaFoldDB" id="A0A845B9Q3"/>
<evidence type="ECO:0000256" key="9">
    <source>
        <dbReference type="RuleBase" id="RU361275"/>
    </source>
</evidence>
<dbReference type="GO" id="GO:0003994">
    <property type="term" value="F:aconitate hydratase activity"/>
    <property type="evidence" value="ECO:0007669"/>
    <property type="project" value="UniProtKB-EC"/>
</dbReference>
<dbReference type="RefSeq" id="WP_160935189.1">
    <property type="nucleotide sequence ID" value="NZ_SNVJ01000001.1"/>
</dbReference>
<dbReference type="Gene3D" id="3.30.499.10">
    <property type="entry name" value="Aconitase, domain 3"/>
    <property type="match status" value="2"/>
</dbReference>
<dbReference type="Gene3D" id="6.10.190.10">
    <property type="match status" value="1"/>
</dbReference>
<evidence type="ECO:0000256" key="2">
    <source>
        <dbReference type="ARBA" id="ARBA00004717"/>
    </source>
</evidence>
<evidence type="ECO:0000256" key="5">
    <source>
        <dbReference type="ARBA" id="ARBA00022723"/>
    </source>
</evidence>
<evidence type="ECO:0000256" key="6">
    <source>
        <dbReference type="ARBA" id="ARBA00023004"/>
    </source>
</evidence>
<feature type="domain" description="Aconitase/3-isopropylmalate dehydratase large subunit alpha/beta/alpha" evidence="10">
    <location>
        <begin position="75"/>
        <end position="545"/>
    </location>
</feature>
<dbReference type="GO" id="GO:0006099">
    <property type="term" value="P:tricarboxylic acid cycle"/>
    <property type="evidence" value="ECO:0007669"/>
    <property type="project" value="UniProtKB-UniPathway"/>
</dbReference>
<dbReference type="InterPro" id="IPR006249">
    <property type="entry name" value="Aconitase/IRP2"/>
</dbReference>
<dbReference type="Pfam" id="PF00694">
    <property type="entry name" value="Aconitase_C"/>
    <property type="match status" value="1"/>
</dbReference>
<feature type="domain" description="Aconitase A/isopropylmalate dehydratase small subunit swivel" evidence="11">
    <location>
        <begin position="675"/>
        <end position="800"/>
    </location>
</feature>
<dbReference type="NCBIfam" id="NF009520">
    <property type="entry name" value="PRK12881.1"/>
    <property type="match status" value="1"/>
</dbReference>
<dbReference type="InterPro" id="IPR015928">
    <property type="entry name" value="Aconitase/3IPM_dehydase_swvl"/>
</dbReference>
<keyword evidence="7 9" id="KW-0411">Iron-sulfur</keyword>
<dbReference type="GO" id="GO:0046872">
    <property type="term" value="F:metal ion binding"/>
    <property type="evidence" value="ECO:0007669"/>
    <property type="project" value="UniProtKB-KW"/>
</dbReference>
<gene>
    <name evidence="12" type="primary">acnA</name>
    <name evidence="12" type="ORF">E0493_01805</name>
</gene>
<dbReference type="InterPro" id="IPR001030">
    <property type="entry name" value="Acoase/IPM_deHydtase_lsu_aba"/>
</dbReference>
<dbReference type="InterPro" id="IPR015931">
    <property type="entry name" value="Acnase/IPM_dHydase_lsu_aba_1/3"/>
</dbReference>
<dbReference type="UniPathway" id="UPA00223">
    <property type="reaction ID" value="UER00718"/>
</dbReference>
<evidence type="ECO:0000313" key="12">
    <source>
        <dbReference type="EMBL" id="MXP62087.1"/>
    </source>
</evidence>
<reference evidence="12 13" key="1">
    <citation type="submission" date="2019-03" db="EMBL/GenBank/DDBJ databases">
        <title>Roseomonas sp. a novel Roseomonas species isolated from Sea whip Gorgonian.</title>
        <authorList>
            <person name="Li F."/>
            <person name="Pan X."/>
            <person name="Huang S."/>
            <person name="Li Z."/>
            <person name="Meng B."/>
        </authorList>
    </citation>
    <scope>NUCLEOTIDE SEQUENCE [LARGE SCALE GENOMIC DNA]</scope>
    <source>
        <strain evidence="12 13">M0104</strain>
    </source>
</reference>
<comment type="similarity">
    <text evidence="3 9">Belongs to the aconitase/IPM isomerase family.</text>
</comment>
<comment type="pathway">
    <text evidence="2">Carbohydrate metabolism; tricarboxylic acid cycle; isocitrate from oxaloacetate: step 2/2.</text>
</comment>
<dbReference type="EMBL" id="SNVJ01000001">
    <property type="protein sequence ID" value="MXP62087.1"/>
    <property type="molecule type" value="Genomic_DNA"/>
</dbReference>
<keyword evidence="5" id="KW-0479">Metal-binding</keyword>
<evidence type="ECO:0000256" key="7">
    <source>
        <dbReference type="ARBA" id="ARBA00023014"/>
    </source>
</evidence>
<dbReference type="NCBIfam" id="TIGR01341">
    <property type="entry name" value="aconitase_1"/>
    <property type="match status" value="1"/>
</dbReference>
<dbReference type="Gene3D" id="3.20.19.10">
    <property type="entry name" value="Aconitase, domain 4"/>
    <property type="match status" value="1"/>
</dbReference>
<dbReference type="PROSITE" id="PS01244">
    <property type="entry name" value="ACONITASE_2"/>
    <property type="match status" value="1"/>
</dbReference>
<sequence>MPFSASAMPVSTLNGPFGACRIVDLPHAAGAALPRMPLCHRVLLENLLRQPEPGARADGRQALLDWLATGTSTAEIPFAPLRILMHDTTCGPALVDIAAMRDALAEAGGDPRLLNPSVPVATSTDHSLAVDVSAVPDALAHNMAREMERNAERYRFMKWAAQTVRGFRVFPPGTGIMHTINLERLATVVATGQRDGATWAVPDTLVGTDSHTPMVNGIGVLGWGVGGIEAEGVMFGVPVSLRVPEVFGVRLRGALPEGSFATDLALAVTELLRKAGVAGEFVEFFGPGLGSLTAGQRAVVANMAPEYGATTGMFPIDGQTLAYLRATGRDAAQVALVEAYAKAQGLWHDPASEPRYTEVLELDLSALRPSLAGPRRPQDRLAPAEVPAALAANGTVVGGLAAEGIPSDAVAIAAITSCTNTSDFALLAAAGLVARRARERGLTVPKWVKTSLTPGSPSAERRLRRAGLLEDLTALGFGVAGYGCATCIGNSGPLLPAVQRAMEREGLKPVAVLSGNRNFPGRVHAQLEAGLLASPPLVVAYALAGRAGFDITAGPLAQDKDGRPVFLRDLWPRSAEIEAATTAAVDPADIAAAGAEADASAAWAALAAPATPRFPWDPASTYLRRPPFVRLGQEAATEGGTLRAHPLMVLGDDITTDHISPAGAIASTSDAAAWLVEHGEDPRDLNVYASRRGNWEVMLRGLFVNRTVVNHLRPGLEPGHTVFAPTGEVLPVWRAAARYAAAGLPVLLLAGERYGTGSSRDWAAKGAQLLGARAVLANSFERIHRANLVGMGVLPLQLPAGWRPEALGLAPGDTIEIGWDLSALVPRAAVPIALRRASGERREAMATALLDTSREVALVRSGGMIPMILRRALEASRAAGSHPA</sequence>
<dbReference type="PANTHER" id="PTHR11670">
    <property type="entry name" value="ACONITASE/IRON-RESPONSIVE ELEMENT FAMILY MEMBER"/>
    <property type="match status" value="1"/>
</dbReference>
<dbReference type="PRINTS" id="PR00415">
    <property type="entry name" value="ACONITASE"/>
</dbReference>
<evidence type="ECO:0000256" key="3">
    <source>
        <dbReference type="ARBA" id="ARBA00007185"/>
    </source>
</evidence>
<keyword evidence="13" id="KW-1185">Reference proteome</keyword>
<name>A0A845B9Q3_9PROT</name>
<dbReference type="InterPro" id="IPR018136">
    <property type="entry name" value="Aconitase_4Fe-4S_BS"/>
</dbReference>
<protein>
    <recommendedName>
        <fullName evidence="9">Aconitate hydratase</fullName>
        <shortName evidence="9">Aconitase</shortName>
        <ecNumber evidence="9">4.2.1.3</ecNumber>
    </recommendedName>
</protein>
<evidence type="ECO:0000259" key="10">
    <source>
        <dbReference type="Pfam" id="PF00330"/>
    </source>
</evidence>
<evidence type="ECO:0000259" key="11">
    <source>
        <dbReference type="Pfam" id="PF00694"/>
    </source>
</evidence>
<dbReference type="EC" id="4.2.1.3" evidence="9"/>
<dbReference type="InterPro" id="IPR036008">
    <property type="entry name" value="Aconitase_4Fe-4S_dom"/>
</dbReference>
<evidence type="ECO:0000313" key="13">
    <source>
        <dbReference type="Proteomes" id="UP000460715"/>
    </source>
</evidence>
<dbReference type="GO" id="GO:0051539">
    <property type="term" value="F:4 iron, 4 sulfur cluster binding"/>
    <property type="evidence" value="ECO:0007669"/>
    <property type="project" value="UniProtKB-KW"/>
</dbReference>
<evidence type="ECO:0000256" key="8">
    <source>
        <dbReference type="ARBA" id="ARBA00023501"/>
    </source>
</evidence>
<evidence type="ECO:0000256" key="1">
    <source>
        <dbReference type="ARBA" id="ARBA00001966"/>
    </source>
</evidence>
<keyword evidence="4 9" id="KW-0004">4Fe-4S</keyword>
<organism evidence="12 13">
    <name type="scientific">Teichococcus coralli</name>
    <dbReference type="NCBI Taxonomy" id="2545983"/>
    <lineage>
        <taxon>Bacteria</taxon>
        <taxon>Pseudomonadati</taxon>
        <taxon>Pseudomonadota</taxon>
        <taxon>Alphaproteobacteria</taxon>
        <taxon>Acetobacterales</taxon>
        <taxon>Roseomonadaceae</taxon>
        <taxon>Roseomonas</taxon>
    </lineage>
</organism>
<proteinExistence type="inferred from homology"/>